<feature type="region of interest" description="Disordered" evidence="7">
    <location>
        <begin position="1"/>
        <end position="29"/>
    </location>
</feature>
<sequence length="584" mass="67422">MLECLPPGSPTFSSMHQAPMDASSSSPVTSTTTINLSRIYSTAILQTNSFKEMVRITSSMDLVAADTADHDEDQLQDLSGMLTQVLSPNRDRVLNALQRSKSTSLLNLISSYFDYSEKTTRLCLTLRCIVAQARRLYSPINTLLQDLPNYSLSQPYCELVVQEFHKFKDDANPFPRPDSLTFHPIRDHFCDLKRQLERRLRKSSSRIRLVRSPNPDPNTVLCCGGGAAITAYIPPKFARRELAYAAQLKVASRNTYVLKTDLDTLDSLVGRLHNTVEDDKRFIRLGLNMGNDEHTIQEVLIHLGKNHPNLRNYLDLLEQKLTTCLITVNHSRSQLLKEILLHQTSSDSSHPQWDAKRANNSNLSKVDRGAESPMLYQLCPRIWSPWGFLFDCIERPNELGVPYWARSFRGKRIIYDEEDELQENDSEFLQSGTVQYQTRDRSSKEQGFFLINQFIWDPADPLFFLFQDHPFVSVFSHREFFADEEMAKGLLTSQPAFPTSLEKRWFINIKNTQEKYVELLIHRQRWLRTRTNSSLSKSNGFFRSNTLSESYQYLSNLFLSNGTLLDQMTKTLLRKRWLFPDEMK</sequence>
<evidence type="ECO:0000313" key="8">
    <source>
        <dbReference type="EMBL" id="KGN58260.1"/>
    </source>
</evidence>
<keyword evidence="9" id="KW-1185">Reference proteome</keyword>
<comment type="subcellular location">
    <subcellularLocation>
        <location evidence="2">Plastid</location>
    </subcellularLocation>
</comment>
<dbReference type="Proteomes" id="UP000029981">
    <property type="component" value="Chromosome 3"/>
</dbReference>
<keyword evidence="5" id="KW-0547">Nucleotide-binding</keyword>
<dbReference type="PANTHER" id="PTHR33078:SF87">
    <property type="entry name" value="YCF2 DOMAIN PROTEIN"/>
    <property type="match status" value="1"/>
</dbReference>
<dbReference type="PANTHER" id="PTHR33078">
    <property type="entry name" value="PROTEIN YCF2-RELATED"/>
    <property type="match status" value="1"/>
</dbReference>
<keyword evidence="4" id="KW-0934">Plastid</keyword>
<accession>A0A0A0L8I4</accession>
<keyword evidence="6" id="KW-0067">ATP-binding</keyword>
<proteinExistence type="inferred from homology"/>
<evidence type="ECO:0000256" key="6">
    <source>
        <dbReference type="ARBA" id="ARBA00022840"/>
    </source>
</evidence>
<evidence type="ECO:0000313" key="9">
    <source>
        <dbReference type="Proteomes" id="UP000029981"/>
    </source>
</evidence>
<evidence type="ECO:0000256" key="5">
    <source>
        <dbReference type="ARBA" id="ARBA00022741"/>
    </source>
</evidence>
<dbReference type="AlphaFoldDB" id="A0A0A0L8I4"/>
<comment type="function">
    <text evidence="1">Probable ATPase of unknown function. Its presence in a non-photosynthetic plant (Epifagus virginiana) and experiments in tobacco indicate that it has an essential function which is probably not related to photosynthesis.</text>
</comment>
<evidence type="ECO:0000256" key="2">
    <source>
        <dbReference type="ARBA" id="ARBA00004474"/>
    </source>
</evidence>
<dbReference type="EMBL" id="CM002924">
    <property type="protein sequence ID" value="KGN58260.1"/>
    <property type="molecule type" value="Genomic_DNA"/>
</dbReference>
<reference evidence="8 9" key="2">
    <citation type="journal article" date="2009" name="PLoS ONE">
        <title>An integrated genetic and cytogenetic map of the cucumber genome.</title>
        <authorList>
            <person name="Ren Y."/>
            <person name="Zhang Z."/>
            <person name="Liu J."/>
            <person name="Staub J.E."/>
            <person name="Han Y."/>
            <person name="Cheng Z."/>
            <person name="Li X."/>
            <person name="Lu J."/>
            <person name="Miao H."/>
            <person name="Kang H."/>
            <person name="Xie B."/>
            <person name="Gu X."/>
            <person name="Wang X."/>
            <person name="Du Y."/>
            <person name="Jin W."/>
            <person name="Huang S."/>
        </authorList>
    </citation>
    <scope>NUCLEOTIDE SEQUENCE [LARGE SCALE GENOMIC DNA]</scope>
    <source>
        <strain evidence="9">cv. 9930</strain>
    </source>
</reference>
<dbReference type="Gramene" id="KGN58260">
    <property type="protein sequence ID" value="KGN58260"/>
    <property type="gene ID" value="Csa_3G600010"/>
</dbReference>
<evidence type="ECO:0000256" key="7">
    <source>
        <dbReference type="SAM" id="MobiDB-lite"/>
    </source>
</evidence>
<name>A0A0A0L8I4_CUCSA</name>
<evidence type="ECO:0000256" key="4">
    <source>
        <dbReference type="ARBA" id="ARBA00022640"/>
    </source>
</evidence>
<evidence type="ECO:0000256" key="1">
    <source>
        <dbReference type="ARBA" id="ARBA00002329"/>
    </source>
</evidence>
<organism evidence="8 9">
    <name type="scientific">Cucumis sativus</name>
    <name type="common">Cucumber</name>
    <dbReference type="NCBI Taxonomy" id="3659"/>
    <lineage>
        <taxon>Eukaryota</taxon>
        <taxon>Viridiplantae</taxon>
        <taxon>Streptophyta</taxon>
        <taxon>Embryophyta</taxon>
        <taxon>Tracheophyta</taxon>
        <taxon>Spermatophyta</taxon>
        <taxon>Magnoliopsida</taxon>
        <taxon>eudicotyledons</taxon>
        <taxon>Gunneridae</taxon>
        <taxon>Pentapetalae</taxon>
        <taxon>rosids</taxon>
        <taxon>fabids</taxon>
        <taxon>Cucurbitales</taxon>
        <taxon>Cucurbitaceae</taxon>
        <taxon>Benincaseae</taxon>
        <taxon>Cucumis</taxon>
    </lineage>
</organism>
<reference evidence="8 9" key="4">
    <citation type="journal article" date="2011" name="BMC Genomics">
        <title>RNA-Seq improves annotation of protein-coding genes in the cucumber genome.</title>
        <authorList>
            <person name="Li Z."/>
            <person name="Zhang Z."/>
            <person name="Yan P."/>
            <person name="Huang S."/>
            <person name="Fei Z."/>
            <person name="Lin K."/>
        </authorList>
    </citation>
    <scope>NUCLEOTIDE SEQUENCE [LARGE SCALE GENOMIC DNA]</scope>
    <source>
        <strain evidence="9">cv. 9930</strain>
    </source>
</reference>
<dbReference type="GO" id="GO:0009536">
    <property type="term" value="C:plastid"/>
    <property type="evidence" value="ECO:0007669"/>
    <property type="project" value="UniProtKB-SubCell"/>
</dbReference>
<reference evidence="8 9" key="3">
    <citation type="journal article" date="2010" name="BMC Genomics">
        <title>Transcriptome sequencing and comparative analysis of cucumber flowers with different sex types.</title>
        <authorList>
            <person name="Guo S."/>
            <person name="Zheng Y."/>
            <person name="Joung J.G."/>
            <person name="Liu S."/>
            <person name="Zhang Z."/>
            <person name="Crasta O.R."/>
            <person name="Sobral B.W."/>
            <person name="Xu Y."/>
            <person name="Huang S."/>
            <person name="Fei Z."/>
        </authorList>
    </citation>
    <scope>NUCLEOTIDE SEQUENCE [LARGE SCALE GENOMIC DNA]</scope>
    <source>
        <strain evidence="9">cv. 9930</strain>
    </source>
</reference>
<comment type="similarity">
    <text evidence="3">Belongs to the Ycf2 family.</text>
</comment>
<dbReference type="GO" id="GO:0005524">
    <property type="term" value="F:ATP binding"/>
    <property type="evidence" value="ECO:0007669"/>
    <property type="project" value="UniProtKB-KW"/>
</dbReference>
<protein>
    <submittedName>
        <fullName evidence="8">Uncharacterized protein</fullName>
    </submittedName>
</protein>
<reference evidence="8 9" key="1">
    <citation type="journal article" date="2009" name="Nat. Genet.">
        <title>The genome of the cucumber, Cucumis sativus L.</title>
        <authorList>
            <person name="Huang S."/>
            <person name="Li R."/>
            <person name="Zhang Z."/>
            <person name="Li L."/>
            <person name="Gu X."/>
            <person name="Fan W."/>
            <person name="Lucas W.J."/>
            <person name="Wang X."/>
            <person name="Xie B."/>
            <person name="Ni P."/>
            <person name="Ren Y."/>
            <person name="Zhu H."/>
            <person name="Li J."/>
            <person name="Lin K."/>
            <person name="Jin W."/>
            <person name="Fei Z."/>
            <person name="Li G."/>
            <person name="Staub J."/>
            <person name="Kilian A."/>
            <person name="van der Vossen E.A."/>
            <person name="Wu Y."/>
            <person name="Guo J."/>
            <person name="He J."/>
            <person name="Jia Z."/>
            <person name="Ren Y."/>
            <person name="Tian G."/>
            <person name="Lu Y."/>
            <person name="Ruan J."/>
            <person name="Qian W."/>
            <person name="Wang M."/>
            <person name="Huang Q."/>
            <person name="Li B."/>
            <person name="Xuan Z."/>
            <person name="Cao J."/>
            <person name="Asan"/>
            <person name="Wu Z."/>
            <person name="Zhang J."/>
            <person name="Cai Q."/>
            <person name="Bai Y."/>
            <person name="Zhao B."/>
            <person name="Han Y."/>
            <person name="Li Y."/>
            <person name="Li X."/>
            <person name="Wang S."/>
            <person name="Shi Q."/>
            <person name="Liu S."/>
            <person name="Cho W.K."/>
            <person name="Kim J.Y."/>
            <person name="Xu Y."/>
            <person name="Heller-Uszynska K."/>
            <person name="Miao H."/>
            <person name="Cheng Z."/>
            <person name="Zhang S."/>
            <person name="Wu J."/>
            <person name="Yang Y."/>
            <person name="Kang H."/>
            <person name="Li M."/>
            <person name="Liang H."/>
            <person name="Ren X."/>
            <person name="Shi Z."/>
            <person name="Wen M."/>
            <person name="Jian M."/>
            <person name="Yang H."/>
            <person name="Zhang G."/>
            <person name="Yang Z."/>
            <person name="Chen R."/>
            <person name="Liu S."/>
            <person name="Li J."/>
            <person name="Ma L."/>
            <person name="Liu H."/>
            <person name="Zhou Y."/>
            <person name="Zhao J."/>
            <person name="Fang X."/>
            <person name="Li G."/>
            <person name="Fang L."/>
            <person name="Li Y."/>
            <person name="Liu D."/>
            <person name="Zheng H."/>
            <person name="Zhang Y."/>
            <person name="Qin N."/>
            <person name="Li Z."/>
            <person name="Yang G."/>
            <person name="Yang S."/>
            <person name="Bolund L."/>
            <person name="Kristiansen K."/>
            <person name="Zheng H."/>
            <person name="Li S."/>
            <person name="Zhang X."/>
            <person name="Yang H."/>
            <person name="Wang J."/>
            <person name="Sun R."/>
            <person name="Zhang B."/>
            <person name="Jiang S."/>
            <person name="Wang J."/>
            <person name="Du Y."/>
            <person name="Li S."/>
        </authorList>
    </citation>
    <scope>NUCLEOTIDE SEQUENCE [LARGE SCALE GENOMIC DNA]</scope>
    <source>
        <strain evidence="9">cv. 9930</strain>
    </source>
</reference>
<dbReference type="eggNOG" id="ENOG502QUJ9">
    <property type="taxonomic scope" value="Eukaryota"/>
</dbReference>
<gene>
    <name evidence="8" type="ORF">Csa_3G600010</name>
</gene>
<dbReference type="STRING" id="3659.A0A0A0L8I4"/>
<evidence type="ECO:0000256" key="3">
    <source>
        <dbReference type="ARBA" id="ARBA00009361"/>
    </source>
</evidence>